<dbReference type="PANTHER" id="PTHR33619">
    <property type="entry name" value="POLYSACCHARIDE EXPORT PROTEIN GFCE-RELATED"/>
    <property type="match status" value="1"/>
</dbReference>
<protein>
    <submittedName>
        <fullName evidence="7">Exopolysaccharide biosynthesis protein</fullName>
    </submittedName>
</protein>
<evidence type="ECO:0000259" key="6">
    <source>
        <dbReference type="Pfam" id="PF25994"/>
    </source>
</evidence>
<reference evidence="8" key="1">
    <citation type="submission" date="2017-11" db="EMBL/GenBank/DDBJ databases">
        <authorList>
            <person name="Kuznetsova I."/>
            <person name="Sazanova A."/>
            <person name="Chirak E."/>
            <person name="Safronova V."/>
            <person name="Willems A."/>
        </authorList>
    </citation>
    <scope>NUCLEOTIDE SEQUENCE [LARGE SCALE GENOMIC DNA]</scope>
    <source>
        <strain evidence="8">CCBAU 03422</strain>
    </source>
</reference>
<evidence type="ECO:0000259" key="4">
    <source>
        <dbReference type="Pfam" id="PF02563"/>
    </source>
</evidence>
<dbReference type="Pfam" id="PF10531">
    <property type="entry name" value="SLBB"/>
    <property type="match status" value="1"/>
</dbReference>
<dbReference type="Pfam" id="PF02563">
    <property type="entry name" value="Poly_export"/>
    <property type="match status" value="1"/>
</dbReference>
<sequence length="483" mass="52526">MPCNSSIELDRQPSATPYQAHSRIRIVSVRLPIVCLLLLVFSCITFSGVAHADPYTLVTEDKVKLRVVDWQNSETPQYMGWEALQGAYQVDDTGNLSIPIAGQIKAIGKTTEQVADDIANALAANANLPGKPFVALEIEEHAPIFVTGYVQTPGRYPFETNMTVMKAVSLAGGFMRPRDGNAAYFERDRIQAAGDYQAANLKRRDLLMQQARLRAEAAGEQDFAIPPELAGTPDVEKLKADEANLMRLRRVEAASQIAAADDLSRLYSQEIKSLEAKVVTQTRQISLAQEELDAVSSLTRKGLSNNARQFSSDRNLADAQSAMLDIEVALTKARQELRDSEREKAKIINKQNSETQQQLNATNLAIRKAAVEMQIAQLLGEHAGYSAEPVQGGADAMTLGKAEKSFKVVRRSDDGSNRDIKASETTALLPHDLVEIGVGASAEEFSSSPPSPPSQSVAANVTRKHPSSRPDLSSAIEGSRGRD</sequence>
<dbReference type="PANTHER" id="PTHR33619:SF3">
    <property type="entry name" value="POLYSACCHARIDE EXPORT PROTEIN GFCE-RELATED"/>
    <property type="match status" value="1"/>
</dbReference>
<evidence type="ECO:0000256" key="1">
    <source>
        <dbReference type="ARBA" id="ARBA00022729"/>
    </source>
</evidence>
<evidence type="ECO:0000313" key="8">
    <source>
        <dbReference type="Proteomes" id="UP000241764"/>
    </source>
</evidence>
<feature type="domain" description="AprE-like long alpha-helical hairpin" evidence="6">
    <location>
        <begin position="195"/>
        <end position="376"/>
    </location>
</feature>
<dbReference type="InterPro" id="IPR003715">
    <property type="entry name" value="Poly_export_N"/>
</dbReference>
<dbReference type="AlphaFoldDB" id="A0A2P7BET8"/>
<dbReference type="Pfam" id="PF25994">
    <property type="entry name" value="HH_AprE"/>
    <property type="match status" value="1"/>
</dbReference>
<dbReference type="EMBL" id="PGGM01000003">
    <property type="protein sequence ID" value="PSH64996.1"/>
    <property type="molecule type" value="Genomic_DNA"/>
</dbReference>
<dbReference type="InterPro" id="IPR049712">
    <property type="entry name" value="Poly_export"/>
</dbReference>
<gene>
    <name evidence="7" type="ORF">CU103_08085</name>
</gene>
<organism evidence="7 8">
    <name type="scientific">Phyllobacterium sophorae</name>
    <dbReference type="NCBI Taxonomy" id="1520277"/>
    <lineage>
        <taxon>Bacteria</taxon>
        <taxon>Pseudomonadati</taxon>
        <taxon>Pseudomonadota</taxon>
        <taxon>Alphaproteobacteria</taxon>
        <taxon>Hyphomicrobiales</taxon>
        <taxon>Phyllobacteriaceae</taxon>
        <taxon>Phyllobacterium</taxon>
    </lineage>
</organism>
<comment type="caution">
    <text evidence="7">The sequence shown here is derived from an EMBL/GenBank/DDBJ whole genome shotgun (WGS) entry which is preliminary data.</text>
</comment>
<dbReference type="InterPro" id="IPR058781">
    <property type="entry name" value="HH_AprE-like"/>
</dbReference>
<dbReference type="Proteomes" id="UP000241764">
    <property type="component" value="Unassembled WGS sequence"/>
</dbReference>
<evidence type="ECO:0000313" key="7">
    <source>
        <dbReference type="EMBL" id="PSH64996.1"/>
    </source>
</evidence>
<dbReference type="OrthoDB" id="9798876at2"/>
<keyword evidence="8" id="KW-1185">Reference proteome</keyword>
<dbReference type="GO" id="GO:0015159">
    <property type="term" value="F:polysaccharide transmembrane transporter activity"/>
    <property type="evidence" value="ECO:0007669"/>
    <property type="project" value="InterPro"/>
</dbReference>
<feature type="domain" description="Soluble ligand binding" evidence="5">
    <location>
        <begin position="144"/>
        <end position="179"/>
    </location>
</feature>
<dbReference type="InterPro" id="IPR019554">
    <property type="entry name" value="Soluble_ligand-bd"/>
</dbReference>
<feature type="region of interest" description="Disordered" evidence="3">
    <location>
        <begin position="440"/>
        <end position="483"/>
    </location>
</feature>
<feature type="coiled-coil region" evidence="2">
    <location>
        <begin position="316"/>
        <end position="350"/>
    </location>
</feature>
<proteinExistence type="predicted"/>
<accession>A0A2P7BET8</accession>
<feature type="domain" description="Polysaccharide export protein N-terminal" evidence="4">
    <location>
        <begin position="52"/>
        <end position="124"/>
    </location>
</feature>
<keyword evidence="1" id="KW-0732">Signal</keyword>
<keyword evidence="2" id="KW-0175">Coiled coil</keyword>
<dbReference type="Gene3D" id="3.30.1950.10">
    <property type="entry name" value="wza like domain"/>
    <property type="match status" value="1"/>
</dbReference>
<evidence type="ECO:0000259" key="5">
    <source>
        <dbReference type="Pfam" id="PF10531"/>
    </source>
</evidence>
<evidence type="ECO:0000256" key="3">
    <source>
        <dbReference type="SAM" id="MobiDB-lite"/>
    </source>
</evidence>
<name>A0A2P7BET8_9HYPH</name>
<dbReference type="Gene3D" id="3.10.560.10">
    <property type="entry name" value="Outer membrane lipoprotein wza domain like"/>
    <property type="match status" value="1"/>
</dbReference>
<evidence type="ECO:0000256" key="2">
    <source>
        <dbReference type="SAM" id="Coils"/>
    </source>
</evidence>